<dbReference type="InterPro" id="IPR014825">
    <property type="entry name" value="DNA_alkylation"/>
</dbReference>
<dbReference type="PANTHER" id="PTHR41291">
    <property type="entry name" value="DNA ALKYLATION REPAIR PROTEIN"/>
    <property type="match status" value="1"/>
</dbReference>
<dbReference type="RefSeq" id="WP_212212397.1">
    <property type="nucleotide sequence ID" value="NZ_JAGUCO010000001.1"/>
</dbReference>
<dbReference type="SUPFAM" id="SSF48371">
    <property type="entry name" value="ARM repeat"/>
    <property type="match status" value="1"/>
</dbReference>
<accession>A0ABS5JPX2</accession>
<proteinExistence type="predicted"/>
<dbReference type="InterPro" id="IPR016024">
    <property type="entry name" value="ARM-type_fold"/>
</dbReference>
<organism evidence="1 2">
    <name type="scientific">Carboxylicivirga linearis</name>
    <dbReference type="NCBI Taxonomy" id="1628157"/>
    <lineage>
        <taxon>Bacteria</taxon>
        <taxon>Pseudomonadati</taxon>
        <taxon>Bacteroidota</taxon>
        <taxon>Bacteroidia</taxon>
        <taxon>Marinilabiliales</taxon>
        <taxon>Marinilabiliaceae</taxon>
        <taxon>Carboxylicivirga</taxon>
    </lineage>
</organism>
<comment type="caution">
    <text evidence="1">The sequence shown here is derived from an EMBL/GenBank/DDBJ whole genome shotgun (WGS) entry which is preliminary data.</text>
</comment>
<sequence length="228" mass="26513">MKFFIENKELDKELEMILNQIKLRMNGTTVGQMEGRGIKYRVNYGVGFPHLKEIASSHNSDYNLAERLWLKEIRETMLLGAMLVPQSEMTIERCREWSQLITNIDLVERTSMVLWGHLPIAEELVNEWKCSENQWLKLLANYTKGWSVQYTNKCTELMIDELISEDLTEADYGYLKSVAFAIKKMLRVLGKSTVKLKGWIEEVNCIENKGLQLIVQDVIGEIEFVEDK</sequence>
<dbReference type="Gene3D" id="1.25.10.90">
    <property type="match status" value="1"/>
</dbReference>
<evidence type="ECO:0000313" key="2">
    <source>
        <dbReference type="Proteomes" id="UP000708576"/>
    </source>
</evidence>
<evidence type="ECO:0000313" key="1">
    <source>
        <dbReference type="EMBL" id="MBS2096864.1"/>
    </source>
</evidence>
<reference evidence="1 2" key="1">
    <citation type="journal article" date="2015" name="Int. J. Syst. Evol. Microbiol.">
        <title>Carboxylicivirga linearis sp. nov., isolated from a sea cucumber culture pond.</title>
        <authorList>
            <person name="Wang F.Q."/>
            <person name="Zhou Y.X."/>
            <person name="Lin X.Z."/>
            <person name="Chen G.J."/>
            <person name="Du Z.J."/>
        </authorList>
    </citation>
    <scope>NUCLEOTIDE SEQUENCE [LARGE SCALE GENOMIC DNA]</scope>
    <source>
        <strain evidence="1 2">FB218</strain>
    </source>
</reference>
<protein>
    <submittedName>
        <fullName evidence="1">DNA alkylation repair protein</fullName>
    </submittedName>
</protein>
<dbReference type="Proteomes" id="UP000708576">
    <property type="component" value="Unassembled WGS sequence"/>
</dbReference>
<name>A0ABS5JPX2_9BACT</name>
<keyword evidence="2" id="KW-1185">Reference proteome</keyword>
<gene>
    <name evidence="1" type="ORF">KEM10_01160</name>
</gene>
<dbReference type="Pfam" id="PF08713">
    <property type="entry name" value="DNA_alkylation"/>
    <property type="match status" value="1"/>
</dbReference>
<dbReference type="PANTHER" id="PTHR41291:SF1">
    <property type="entry name" value="DNA ALKYLATION REPAIR PROTEIN"/>
    <property type="match status" value="1"/>
</dbReference>
<dbReference type="EMBL" id="JAGUCO010000001">
    <property type="protein sequence ID" value="MBS2096864.1"/>
    <property type="molecule type" value="Genomic_DNA"/>
</dbReference>